<comment type="caution">
    <text evidence="2">The sequence shown here is derived from an EMBL/GenBank/DDBJ whole genome shotgun (WGS) entry which is preliminary data.</text>
</comment>
<gene>
    <name evidence="2" type="ORF">BO94DRAFT_294851</name>
</gene>
<dbReference type="RefSeq" id="XP_025462481.1">
    <property type="nucleotide sequence ID" value="XM_025606709.1"/>
</dbReference>
<evidence type="ECO:0000313" key="2">
    <source>
        <dbReference type="EMBL" id="PWY69653.1"/>
    </source>
</evidence>
<feature type="region of interest" description="Disordered" evidence="1">
    <location>
        <begin position="1"/>
        <end position="26"/>
    </location>
</feature>
<evidence type="ECO:0000256" key="1">
    <source>
        <dbReference type="SAM" id="MobiDB-lite"/>
    </source>
</evidence>
<dbReference type="OrthoDB" id="2748312at2759"/>
<keyword evidence="3" id="KW-1185">Reference proteome</keyword>
<dbReference type="Proteomes" id="UP000246702">
    <property type="component" value="Unassembled WGS sequence"/>
</dbReference>
<dbReference type="AlphaFoldDB" id="A0A317V5T7"/>
<name>A0A317V5T7_9EURO</name>
<proteinExistence type="predicted"/>
<accession>A0A317V5T7</accession>
<organism evidence="2 3">
    <name type="scientific">Aspergillus sclerotioniger CBS 115572</name>
    <dbReference type="NCBI Taxonomy" id="1450535"/>
    <lineage>
        <taxon>Eukaryota</taxon>
        <taxon>Fungi</taxon>
        <taxon>Dikarya</taxon>
        <taxon>Ascomycota</taxon>
        <taxon>Pezizomycotina</taxon>
        <taxon>Eurotiomycetes</taxon>
        <taxon>Eurotiomycetidae</taxon>
        <taxon>Eurotiales</taxon>
        <taxon>Aspergillaceae</taxon>
        <taxon>Aspergillus</taxon>
        <taxon>Aspergillus subgen. Circumdati</taxon>
    </lineage>
</organism>
<sequence>MKKVDKSTVKKHWQVKNGNAANKQPFKHQAKYGIKASPLTSAWANHEGWTSAEEFPFALTASGGVGTILVGVTRNL</sequence>
<reference evidence="2 3" key="1">
    <citation type="submission" date="2016-12" db="EMBL/GenBank/DDBJ databases">
        <title>The genomes of Aspergillus section Nigri reveals drivers in fungal speciation.</title>
        <authorList>
            <consortium name="DOE Joint Genome Institute"/>
            <person name="Vesth T.C."/>
            <person name="Nybo J."/>
            <person name="Theobald S."/>
            <person name="Brandl J."/>
            <person name="Frisvad J.C."/>
            <person name="Nielsen K.F."/>
            <person name="Lyhne E.K."/>
            <person name="Kogle M.E."/>
            <person name="Kuo A."/>
            <person name="Riley R."/>
            <person name="Clum A."/>
            <person name="Nolan M."/>
            <person name="Lipzen A."/>
            <person name="Salamov A."/>
            <person name="Henrissat B."/>
            <person name="Wiebenga A."/>
            <person name="De Vries R.P."/>
            <person name="Grigoriev I.V."/>
            <person name="Mortensen U.H."/>
            <person name="Andersen M.R."/>
            <person name="Baker S.E."/>
        </authorList>
    </citation>
    <scope>NUCLEOTIDE SEQUENCE [LARGE SCALE GENOMIC DNA]</scope>
    <source>
        <strain evidence="2 3">CBS 115572</strain>
    </source>
</reference>
<evidence type="ECO:0000313" key="3">
    <source>
        <dbReference type="Proteomes" id="UP000246702"/>
    </source>
</evidence>
<dbReference type="GeneID" id="37108852"/>
<protein>
    <submittedName>
        <fullName evidence="2">Uncharacterized protein</fullName>
    </submittedName>
</protein>
<dbReference type="EMBL" id="MSFK01000041">
    <property type="protein sequence ID" value="PWY69653.1"/>
    <property type="molecule type" value="Genomic_DNA"/>
</dbReference>
<dbReference type="STRING" id="1450535.A0A317V5T7"/>